<dbReference type="Gene3D" id="3.30.420.10">
    <property type="entry name" value="Ribonuclease H-like superfamily/Ribonuclease H"/>
    <property type="match status" value="1"/>
</dbReference>
<evidence type="ECO:0000313" key="4">
    <source>
        <dbReference type="EMBL" id="OAA59232.1"/>
    </source>
</evidence>
<evidence type="ECO:0000256" key="1">
    <source>
        <dbReference type="SAM" id="MobiDB-lite"/>
    </source>
</evidence>
<dbReference type="InterPro" id="IPR032472">
    <property type="entry name" value="ArgoL2"/>
</dbReference>
<dbReference type="GO" id="GO:0003723">
    <property type="term" value="F:RNA binding"/>
    <property type="evidence" value="ECO:0007669"/>
    <property type="project" value="InterPro"/>
</dbReference>
<dbReference type="PROSITE" id="PS50821">
    <property type="entry name" value="PAZ"/>
    <property type="match status" value="1"/>
</dbReference>
<feature type="compositionally biased region" description="Low complexity" evidence="1">
    <location>
        <begin position="420"/>
        <end position="431"/>
    </location>
</feature>
<reference evidence="4 5" key="1">
    <citation type="journal article" date="2016" name="Genome Biol. Evol.">
        <title>Divergent and convergent evolution of fungal pathogenicity.</title>
        <authorList>
            <person name="Shang Y."/>
            <person name="Xiao G."/>
            <person name="Zheng P."/>
            <person name="Cen K."/>
            <person name="Zhan S."/>
            <person name="Wang C."/>
        </authorList>
    </citation>
    <scope>NUCLEOTIDE SEQUENCE [LARGE SCALE GENOMIC DNA]</scope>
    <source>
        <strain evidence="4 5">RCEF 264</strain>
    </source>
</reference>
<dbReference type="Pfam" id="PF16486">
    <property type="entry name" value="ArgoN"/>
    <property type="match status" value="1"/>
</dbReference>
<dbReference type="InterPro" id="IPR012337">
    <property type="entry name" value="RNaseH-like_sf"/>
</dbReference>
<evidence type="ECO:0000313" key="5">
    <source>
        <dbReference type="Proteomes" id="UP000076874"/>
    </source>
</evidence>
<feature type="compositionally biased region" description="Gly residues" evidence="1">
    <location>
        <begin position="7"/>
        <end position="17"/>
    </location>
</feature>
<dbReference type="EMBL" id="AZHD01000011">
    <property type="protein sequence ID" value="OAA59232.1"/>
    <property type="molecule type" value="Genomic_DNA"/>
</dbReference>
<sequence length="1047" mass="110093">MATRGTGNRGRGRGGGQNFPFRPRGGGAAGGSGGGGGGYGGGYGGGGGGGGGVIGGATTPDPTVTKIENALQGKEGKLNPKETFPGRPGYGTKGSSVVLWANYVVLTASPKIVLHRYDVSVTPTVTGKKLAQVVRLLLDSPELAPKKSDIVTDFRSTLIARTKLDDQTVAVPYRAEREDEPRAGAPVYRVQLRLTNTLAVSELLAYLASTDRSAQYDAKLPIIQAFNIVFNHYAKSSSDLATLGAARTFSLRPQSSGGGGGGGSGSARDLGNGLTALRGFFASVRVATARVLVNVNVAHAAFYQAGPLDQCMQRFDARRGLHKLEAFLKRVRVQTTHLKAKTNKRGEVVPRIKTIFGLANKNDGHGLDHPPRVANFGAGPKDVQFWLDAPKDAAAAAAASSSAPSSSVPSAGPKKGGKSGKAAGAKAKNPPAAGGGQYISVYDFFVKTNPEAYGIRIANTNLPVVNVGNRENPTYLPAEVCSIVPGQPASSKLDPSQTQQMIRFAVRTPRDNMTSITGEGLQTAGLSASTNPHLGPFGMATASSLITVPGRVLVGPRVVYKQNKQAQMVAGGWNMVPRNAPSLKFHAGGSMQRWSCLYIDMPGLYPGAQAFTSEALADLLKSFTDVLKDCGIAAGAPGPARRVQLNGTDDPQLDGFLKLAASSLQLLLVILPATPIPLYNRIKQLGDVQYGIHTICAVGSKLASPRGQDQYFRNVALKFNLKLGGNNQLVDPAHLGVVAEGKTMVVGIDVTHPSPGSSALAPSIAGMVASVDRSLGQWPGVLSIQAQARQEMVSHLGDMLKSRLRLWRGDGGNRGPGGASSKNAALPENILVYRDGVSEGQYQTVVDAELPLLRAACRDVYPPADQARGLPRLTVVVVGKRHQTRFYPTADADADRSGNTKPGTVVDRGVTEARHWDFFLQAHAALQGTVRPAHYYVLLDEIFRPKYAAAAGGGGAPGAPNVADRLQDLTQSMCYVFGRATKAVSICTPAYYADILCERARCYLSSVFETPSNSTAPSVAGSVGGTGATSQQDVQIHANLRDSMFYI</sequence>
<dbReference type="Pfam" id="PF08699">
    <property type="entry name" value="ArgoL1"/>
    <property type="match status" value="1"/>
</dbReference>
<dbReference type="Pfam" id="PF02170">
    <property type="entry name" value="PAZ"/>
    <property type="match status" value="1"/>
</dbReference>
<dbReference type="OrthoDB" id="10252740at2759"/>
<dbReference type="SMART" id="SM00950">
    <property type="entry name" value="Piwi"/>
    <property type="match status" value="1"/>
</dbReference>
<dbReference type="InterPro" id="IPR003165">
    <property type="entry name" value="Piwi"/>
</dbReference>
<dbReference type="InterPro" id="IPR014811">
    <property type="entry name" value="ArgoL1"/>
</dbReference>
<proteinExistence type="predicted"/>
<dbReference type="InterPro" id="IPR003100">
    <property type="entry name" value="PAZ_dom"/>
</dbReference>
<name>A0A167S4M4_9HYPO</name>
<dbReference type="InterPro" id="IPR036397">
    <property type="entry name" value="RNaseH_sf"/>
</dbReference>
<feature type="region of interest" description="Disordered" evidence="1">
    <location>
        <begin position="398"/>
        <end position="431"/>
    </location>
</feature>
<dbReference type="SUPFAM" id="SSF53098">
    <property type="entry name" value="Ribonuclease H-like"/>
    <property type="match status" value="1"/>
</dbReference>
<gene>
    <name evidence="4" type="ORF">SPI_06434</name>
</gene>
<feature type="domain" description="Piwi" evidence="3">
    <location>
        <begin position="666"/>
        <end position="1005"/>
    </location>
</feature>
<dbReference type="STRING" id="1081102.A0A167S4M4"/>
<dbReference type="Pfam" id="PF16488">
    <property type="entry name" value="ArgoL2"/>
    <property type="match status" value="1"/>
</dbReference>
<dbReference type="InterPro" id="IPR032474">
    <property type="entry name" value="Argonaute_N"/>
</dbReference>
<dbReference type="SMART" id="SM01163">
    <property type="entry name" value="DUF1785"/>
    <property type="match status" value="1"/>
</dbReference>
<evidence type="ECO:0000259" key="2">
    <source>
        <dbReference type="PROSITE" id="PS50821"/>
    </source>
</evidence>
<feature type="domain" description="PAZ" evidence="2">
    <location>
        <begin position="354"/>
        <end position="485"/>
    </location>
</feature>
<evidence type="ECO:0000259" key="3">
    <source>
        <dbReference type="PROSITE" id="PS50822"/>
    </source>
</evidence>
<comment type="caution">
    <text evidence="4">The sequence shown here is derived from an EMBL/GenBank/DDBJ whole genome shotgun (WGS) entry which is preliminary data.</text>
</comment>
<dbReference type="InterPro" id="IPR045246">
    <property type="entry name" value="Piwi_ago-like"/>
</dbReference>
<dbReference type="CDD" id="cd02846">
    <property type="entry name" value="PAZ_argonaute_like"/>
    <property type="match status" value="1"/>
</dbReference>
<dbReference type="AlphaFoldDB" id="A0A167S4M4"/>
<dbReference type="Proteomes" id="UP000076874">
    <property type="component" value="Unassembled WGS sequence"/>
</dbReference>
<feature type="compositionally biased region" description="Low complexity" evidence="1">
    <location>
        <begin position="398"/>
        <end position="413"/>
    </location>
</feature>
<organism evidence="4 5">
    <name type="scientific">Niveomyces insectorum RCEF 264</name>
    <dbReference type="NCBI Taxonomy" id="1081102"/>
    <lineage>
        <taxon>Eukaryota</taxon>
        <taxon>Fungi</taxon>
        <taxon>Dikarya</taxon>
        <taxon>Ascomycota</taxon>
        <taxon>Pezizomycotina</taxon>
        <taxon>Sordariomycetes</taxon>
        <taxon>Hypocreomycetidae</taxon>
        <taxon>Hypocreales</taxon>
        <taxon>Cordycipitaceae</taxon>
        <taxon>Niveomyces</taxon>
    </lineage>
</organism>
<dbReference type="PANTHER" id="PTHR22891">
    <property type="entry name" value="EUKARYOTIC TRANSLATION INITIATION FACTOR 2C"/>
    <property type="match status" value="1"/>
</dbReference>
<accession>A0A167S4M4</accession>
<feature type="region of interest" description="Disordered" evidence="1">
    <location>
        <begin position="1"/>
        <end position="32"/>
    </location>
</feature>
<dbReference type="Pfam" id="PF02171">
    <property type="entry name" value="Piwi"/>
    <property type="match status" value="1"/>
</dbReference>
<keyword evidence="5" id="KW-1185">Reference proteome</keyword>
<dbReference type="InterPro" id="IPR036085">
    <property type="entry name" value="PAZ_dom_sf"/>
</dbReference>
<dbReference type="Gene3D" id="2.170.260.10">
    <property type="entry name" value="paz domain"/>
    <property type="match status" value="1"/>
</dbReference>
<dbReference type="CDD" id="cd04657">
    <property type="entry name" value="Piwi_ago-like"/>
    <property type="match status" value="1"/>
</dbReference>
<dbReference type="Gene3D" id="3.40.50.2300">
    <property type="match status" value="1"/>
</dbReference>
<dbReference type="SUPFAM" id="SSF101690">
    <property type="entry name" value="PAZ domain"/>
    <property type="match status" value="1"/>
</dbReference>
<dbReference type="PROSITE" id="PS50822">
    <property type="entry name" value="PIWI"/>
    <property type="match status" value="1"/>
</dbReference>
<protein>
    <submittedName>
        <fullName evidence="4">RNA interference and protein silencing protein</fullName>
    </submittedName>
</protein>